<keyword evidence="2" id="KW-1185">Reference proteome</keyword>
<dbReference type="Pfam" id="PF01161">
    <property type="entry name" value="PBP"/>
    <property type="match status" value="1"/>
</dbReference>
<name>A0ABR1L5E1_9PEZI</name>
<dbReference type="SUPFAM" id="SSF49777">
    <property type="entry name" value="PEBP-like"/>
    <property type="match status" value="1"/>
</dbReference>
<dbReference type="Gene3D" id="3.90.280.10">
    <property type="entry name" value="PEBP-like"/>
    <property type="match status" value="1"/>
</dbReference>
<dbReference type="InterPro" id="IPR008914">
    <property type="entry name" value="PEBP"/>
</dbReference>
<organism evidence="1 2">
    <name type="scientific">Phyllosticta citricarpa</name>
    <dbReference type="NCBI Taxonomy" id="55181"/>
    <lineage>
        <taxon>Eukaryota</taxon>
        <taxon>Fungi</taxon>
        <taxon>Dikarya</taxon>
        <taxon>Ascomycota</taxon>
        <taxon>Pezizomycotina</taxon>
        <taxon>Dothideomycetes</taxon>
        <taxon>Dothideomycetes incertae sedis</taxon>
        <taxon>Botryosphaeriales</taxon>
        <taxon>Phyllostictaceae</taxon>
        <taxon>Phyllosticta</taxon>
    </lineage>
</organism>
<reference evidence="1 2" key="1">
    <citation type="submission" date="2024-04" db="EMBL/GenBank/DDBJ databases">
        <title>Phyllosticta paracitricarpa is synonymous to the EU quarantine fungus P. citricarpa based on phylogenomic analyses.</title>
        <authorList>
            <consortium name="Lawrence Berkeley National Laboratory"/>
            <person name="Van Ingen-Buijs V.A."/>
            <person name="Van Westerhoven A.C."/>
            <person name="Haridas S."/>
            <person name="Skiadas P."/>
            <person name="Martin F."/>
            <person name="Groenewald J.Z."/>
            <person name="Crous P.W."/>
            <person name="Seidl M.F."/>
        </authorList>
    </citation>
    <scope>NUCLEOTIDE SEQUENCE [LARGE SCALE GENOMIC DNA]</scope>
    <source>
        <strain evidence="1 2">CBS 122670</strain>
    </source>
</reference>
<accession>A0ABR1L5E1</accession>
<protein>
    <submittedName>
        <fullName evidence="1">Uncharacterized protein</fullName>
    </submittedName>
</protein>
<sequence>MDINHTQLGDGSHSHLTWTKPSSFGVKEYLLVVEDADAPLPKPICHALSYSISGQRTEIKAVDMELENTKAEEKKLKGGSRWAPNLKGKHYDMALTGAFTSWYHRERL</sequence>
<gene>
    <name evidence="1" type="ORF">IWX46DRAFT_404078</name>
</gene>
<proteinExistence type="predicted"/>
<dbReference type="Proteomes" id="UP001365128">
    <property type="component" value="Unassembled WGS sequence"/>
</dbReference>
<dbReference type="EMBL" id="JBBPDW010000062">
    <property type="protein sequence ID" value="KAK7530457.1"/>
    <property type="molecule type" value="Genomic_DNA"/>
</dbReference>
<evidence type="ECO:0000313" key="1">
    <source>
        <dbReference type="EMBL" id="KAK7530457.1"/>
    </source>
</evidence>
<dbReference type="InterPro" id="IPR036610">
    <property type="entry name" value="PEBP-like_sf"/>
</dbReference>
<evidence type="ECO:0000313" key="2">
    <source>
        <dbReference type="Proteomes" id="UP001365128"/>
    </source>
</evidence>
<comment type="caution">
    <text evidence="1">The sequence shown here is derived from an EMBL/GenBank/DDBJ whole genome shotgun (WGS) entry which is preliminary data.</text>
</comment>